<dbReference type="Gene3D" id="2.130.10.10">
    <property type="entry name" value="YVTN repeat-like/Quinoprotein amine dehydrogenase"/>
    <property type="match status" value="2"/>
</dbReference>
<feature type="transmembrane region" description="Helical" evidence="1">
    <location>
        <begin position="610"/>
        <end position="634"/>
    </location>
</feature>
<keyword evidence="1" id="KW-0812">Transmembrane</keyword>
<name>A0A849VA53_9GAMM</name>
<dbReference type="InterPro" id="IPR015943">
    <property type="entry name" value="WD40/YVTN_repeat-like_dom_sf"/>
</dbReference>
<keyword evidence="1" id="KW-1133">Transmembrane helix</keyword>
<evidence type="ECO:0008006" key="4">
    <source>
        <dbReference type="Google" id="ProtNLM"/>
    </source>
</evidence>
<dbReference type="Gene3D" id="3.30.565.10">
    <property type="entry name" value="Histidine kinase-like ATPase, C-terminal domain"/>
    <property type="match status" value="1"/>
</dbReference>
<evidence type="ECO:0000256" key="1">
    <source>
        <dbReference type="SAM" id="Phobius"/>
    </source>
</evidence>
<organism evidence="2 3">
    <name type="scientific">Pseudoalteromonas caenipelagi</name>
    <dbReference type="NCBI Taxonomy" id="2726988"/>
    <lineage>
        <taxon>Bacteria</taxon>
        <taxon>Pseudomonadati</taxon>
        <taxon>Pseudomonadota</taxon>
        <taxon>Gammaproteobacteria</taxon>
        <taxon>Alteromonadales</taxon>
        <taxon>Pseudoalteromonadaceae</taxon>
        <taxon>Pseudoalteromonas</taxon>
    </lineage>
</organism>
<keyword evidence="3" id="KW-1185">Reference proteome</keyword>
<dbReference type="AlphaFoldDB" id="A0A849VA53"/>
<dbReference type="RefSeq" id="WP_171625319.1">
    <property type="nucleotide sequence ID" value="NZ_JABBPG010000002.1"/>
</dbReference>
<accession>A0A849VA53</accession>
<evidence type="ECO:0000313" key="3">
    <source>
        <dbReference type="Proteomes" id="UP000586305"/>
    </source>
</evidence>
<gene>
    <name evidence="2" type="ORF">HG263_06805</name>
</gene>
<proteinExistence type="predicted"/>
<comment type="caution">
    <text evidence="2">The sequence shown here is derived from an EMBL/GenBank/DDBJ whole genome shotgun (WGS) entry which is preliminary data.</text>
</comment>
<keyword evidence="1" id="KW-0472">Membrane</keyword>
<reference evidence="2 3" key="1">
    <citation type="submission" date="2020-04" db="EMBL/GenBank/DDBJ databases">
        <title>Pseudoalteromonas caenipelagi sp. nov., isolated from a tidal flat.</title>
        <authorList>
            <person name="Park S."/>
            <person name="Yoon J.-H."/>
        </authorList>
    </citation>
    <scope>NUCLEOTIDE SEQUENCE [LARGE SCALE GENOMIC DNA]</scope>
    <source>
        <strain evidence="2 3">JBTF-M23</strain>
    </source>
</reference>
<protein>
    <recommendedName>
        <fullName evidence="4">Signal transduction histidine kinase</fullName>
    </recommendedName>
</protein>
<dbReference type="InterPro" id="IPR011047">
    <property type="entry name" value="Quinoprotein_ADH-like_sf"/>
</dbReference>
<dbReference type="SUPFAM" id="SSF50998">
    <property type="entry name" value="Quinoprotein alcohol dehydrogenase-like"/>
    <property type="match status" value="1"/>
</dbReference>
<dbReference type="SUPFAM" id="SSF55874">
    <property type="entry name" value="ATPase domain of HSP90 chaperone/DNA topoisomerase II/histidine kinase"/>
    <property type="match status" value="1"/>
</dbReference>
<sequence length="848" mass="94627">MATQTGGFRFDGTHYIELNKLFALPHNWVKDVEYDKSDNTLFLALGDDGVYRVLLDNMDLQFVSPTTCWRIELTELLINCQNSSQLKTIKRDHSSLVTRLMNDDVVVNSISRNFIDTSEGLFRIDALSRTVVDSKPSKYSRIDSSDNGLLVWRDGTLYYYDPHGKVNVKEWSTYPSAIAIDGNTALIAQDGKVLRISLFDFDVLNESISSSRKVVKHIFKDNSNNLWLVSTNSVEIVTKEKRHTPAPVPSAYNMKVVHKATEYVGTEKGVFIKNSSNTTLLGNPDDYGYVITDLELIGDSLFIASSKGLAKYDISSNRFESLFNGYIIVLNEIGGKLYVGTNDHGLYIYDGANIEPVKDLNAVMQSNEVVAIELIDNTLYVGTGQGFYTKTSNGAIEAFGDNLRIITGFTKADSGVYVATFGQGLYRFNNRTLSRLNTPQSISGVAELNQKIILGTISGLYIFDGSTQAVAGTDKLNITPNSLDVLNQTVTFGTQYGVDSILFSLTKSMLIPRIVGVDVDGEFQSQLPNELYANSHNRIYLAANSFVAQTEFQYKLGGEWQEARQGTIDLFVTQPNTYILEVRASQGGGTWSEPVQFDLYIKGEWYQADWFYIMLIMVVVLILLAGLFMLLRYLKSNFNVHEKLHRMYSFTNTHNLLAMMTKAKAKCSSPDVNLHADGLVYIDEVIDMLVPMAHGNAVLGKRTLQQGVEALKASFKYEAPRSEFDFVCSTEQGKTLPEQVQMDAYAVIYHSVKNSIEHGKASRIEVFVEQVRGTLQVNIVDDGIGCSWFKRNFSFGLGFFLMRQVARRNNTKLVISSCRKGTNVGMAFGLKVAATKLINPSTNRNVVD</sequence>
<dbReference type="InterPro" id="IPR013783">
    <property type="entry name" value="Ig-like_fold"/>
</dbReference>
<dbReference type="EMBL" id="JABBPG010000002">
    <property type="protein sequence ID" value="NOU50252.1"/>
    <property type="molecule type" value="Genomic_DNA"/>
</dbReference>
<dbReference type="InterPro" id="IPR036890">
    <property type="entry name" value="HATPase_C_sf"/>
</dbReference>
<dbReference type="Gene3D" id="2.60.40.10">
    <property type="entry name" value="Immunoglobulins"/>
    <property type="match status" value="1"/>
</dbReference>
<evidence type="ECO:0000313" key="2">
    <source>
        <dbReference type="EMBL" id="NOU50252.1"/>
    </source>
</evidence>
<dbReference type="Proteomes" id="UP000586305">
    <property type="component" value="Unassembled WGS sequence"/>
</dbReference>